<feature type="signal peptide" evidence="6">
    <location>
        <begin position="1"/>
        <end position="20"/>
    </location>
</feature>
<evidence type="ECO:0000256" key="5">
    <source>
        <dbReference type="SAM" id="MobiDB-lite"/>
    </source>
</evidence>
<dbReference type="Gene3D" id="2.120.10.10">
    <property type="match status" value="1"/>
</dbReference>
<feature type="region of interest" description="Disordered" evidence="5">
    <location>
        <begin position="536"/>
        <end position="562"/>
    </location>
</feature>
<comment type="subcellular location">
    <subcellularLocation>
        <location evidence="1">Membrane</location>
    </subcellularLocation>
</comment>
<dbReference type="PANTHER" id="PTHR12106:SF27">
    <property type="entry name" value="SORTILIN-RELATED RECEPTOR"/>
    <property type="match status" value="1"/>
</dbReference>
<gene>
    <name evidence="8" type="ORF">FB45DRAFT_108160</name>
</gene>
<dbReference type="InterPro" id="IPR015943">
    <property type="entry name" value="WD40/YVTN_repeat-like_dom_sf"/>
</dbReference>
<evidence type="ECO:0000259" key="7">
    <source>
        <dbReference type="SMART" id="SM00602"/>
    </source>
</evidence>
<feature type="domain" description="VPS10" evidence="7">
    <location>
        <begin position="45"/>
        <end position="605"/>
    </location>
</feature>
<dbReference type="GO" id="GO:0005829">
    <property type="term" value="C:cytosol"/>
    <property type="evidence" value="ECO:0007669"/>
    <property type="project" value="GOC"/>
</dbReference>
<dbReference type="GO" id="GO:0006895">
    <property type="term" value="P:Golgi to endosome transport"/>
    <property type="evidence" value="ECO:0007669"/>
    <property type="project" value="TreeGrafter"/>
</dbReference>
<dbReference type="Proteomes" id="UP001221142">
    <property type="component" value="Unassembled WGS sequence"/>
</dbReference>
<name>A0AAD7BKF4_9AGAR</name>
<proteinExistence type="predicted"/>
<comment type="caution">
    <text evidence="8">The sequence shown here is derived from an EMBL/GenBank/DDBJ whole genome shotgun (WGS) entry which is preliminary data.</text>
</comment>
<dbReference type="CDD" id="cd15482">
    <property type="entry name" value="Sialidase_non-viral"/>
    <property type="match status" value="1"/>
</dbReference>
<dbReference type="InterPro" id="IPR050310">
    <property type="entry name" value="VPS10-sortilin"/>
</dbReference>
<dbReference type="GO" id="GO:0005794">
    <property type="term" value="C:Golgi apparatus"/>
    <property type="evidence" value="ECO:0007669"/>
    <property type="project" value="TreeGrafter"/>
</dbReference>
<keyword evidence="4" id="KW-0325">Glycoprotein</keyword>
<evidence type="ECO:0000256" key="3">
    <source>
        <dbReference type="ARBA" id="ARBA00023136"/>
    </source>
</evidence>
<evidence type="ECO:0000256" key="2">
    <source>
        <dbReference type="ARBA" id="ARBA00022737"/>
    </source>
</evidence>
<evidence type="ECO:0000256" key="4">
    <source>
        <dbReference type="ARBA" id="ARBA00023180"/>
    </source>
</evidence>
<keyword evidence="9" id="KW-1185">Reference proteome</keyword>
<dbReference type="GO" id="GO:0016020">
    <property type="term" value="C:membrane"/>
    <property type="evidence" value="ECO:0007669"/>
    <property type="project" value="UniProtKB-SubCell"/>
</dbReference>
<dbReference type="SMART" id="SM00602">
    <property type="entry name" value="VPS10"/>
    <property type="match status" value="1"/>
</dbReference>
<dbReference type="InterPro" id="IPR031778">
    <property type="entry name" value="Sortilin_N"/>
</dbReference>
<dbReference type="AlphaFoldDB" id="A0AAD7BKF4"/>
<dbReference type="PANTHER" id="PTHR12106">
    <property type="entry name" value="SORTILIN RELATED"/>
    <property type="match status" value="1"/>
</dbReference>
<accession>A0AAD7BKF4</accession>
<sequence length="615" mass="69017">MHLVLFSFLWLSSLVTGTLGLQSIKHQTFSFRNRIIQHAYFKESTTILARLEDSSIWQSSDEGYTWVQTFPQERFIAFYHHKYSSQRAYLLTNSNKFYATTDSGRTWNAYEAPTSPNTFHAQIIRFHPDFDRLIWTGNRDCDKSMSPNCRAEAQYSRDNGRHWHFVEDYVVNCAWGIEMNQGADPTGILCESYQNKTGSQRFFGGNPLALVQGSSYFTQKNQIFNQVIGFARFSDFLVVAELADYTVNLQISTDGVNFSPAKFPRNMSPSTHAYTVLESKPGSLLMHMTTSEHPNPYWGNILDFNTEDAEFEVSIENVSRDERGFVDFESMADEVALTNVVVNTAEAVVTGRKKLRTMLTRDNGQTWYSLTPPKVDANGNDYQCGESCTLNLHSIAERAGLGARIVSSSNGMIVAVGNVGASLGPYEQGDMFISRDAGHTWVETFKGAHSWAFGDSMLVMAKDEGFTDHVVFSTDAGRSWHEYRFSDEEMRVTWIVPPALESSRRFILVGHLPRSYASIAVHVDLGEPFPQRALMTSRTRSASLGETRSWSSEPPTRGTKPCHLADVPLSGQRNHCQMTGLYPPCERYGNNGDAVVICRCGCHCGQHALQFTSAG</sequence>
<reference evidence="8" key="1">
    <citation type="submission" date="2023-03" db="EMBL/GenBank/DDBJ databases">
        <title>Massive genome expansion in bonnet fungi (Mycena s.s.) driven by repeated elements and novel gene families across ecological guilds.</title>
        <authorList>
            <consortium name="Lawrence Berkeley National Laboratory"/>
            <person name="Harder C.B."/>
            <person name="Miyauchi S."/>
            <person name="Viragh M."/>
            <person name="Kuo A."/>
            <person name="Thoen E."/>
            <person name="Andreopoulos B."/>
            <person name="Lu D."/>
            <person name="Skrede I."/>
            <person name="Drula E."/>
            <person name="Henrissat B."/>
            <person name="Morin E."/>
            <person name="Kohler A."/>
            <person name="Barry K."/>
            <person name="LaButti K."/>
            <person name="Morin E."/>
            <person name="Salamov A."/>
            <person name="Lipzen A."/>
            <person name="Mereny Z."/>
            <person name="Hegedus B."/>
            <person name="Baldrian P."/>
            <person name="Stursova M."/>
            <person name="Weitz H."/>
            <person name="Taylor A."/>
            <person name="Grigoriev I.V."/>
            <person name="Nagy L.G."/>
            <person name="Martin F."/>
            <person name="Kauserud H."/>
        </authorList>
    </citation>
    <scope>NUCLEOTIDE SEQUENCE</scope>
    <source>
        <strain evidence="8">9284</strain>
    </source>
</reference>
<evidence type="ECO:0000256" key="6">
    <source>
        <dbReference type="SAM" id="SignalP"/>
    </source>
</evidence>
<dbReference type="InterPro" id="IPR006581">
    <property type="entry name" value="VPS10"/>
</dbReference>
<dbReference type="Gene3D" id="2.130.10.10">
    <property type="entry name" value="YVTN repeat-like/Quinoprotein amine dehydrogenase"/>
    <property type="match status" value="1"/>
</dbReference>
<feature type="chain" id="PRO_5042227356" description="VPS10 domain-containing protein" evidence="6">
    <location>
        <begin position="21"/>
        <end position="615"/>
    </location>
</feature>
<evidence type="ECO:0000313" key="8">
    <source>
        <dbReference type="EMBL" id="KAJ7623525.1"/>
    </source>
</evidence>
<protein>
    <recommendedName>
        <fullName evidence="7">VPS10 domain-containing protein</fullName>
    </recommendedName>
</protein>
<keyword evidence="6" id="KW-0732">Signal</keyword>
<dbReference type="GO" id="GO:0006896">
    <property type="term" value="P:Golgi to vacuole transport"/>
    <property type="evidence" value="ECO:0007669"/>
    <property type="project" value="TreeGrafter"/>
</dbReference>
<dbReference type="EMBL" id="JARKIF010000014">
    <property type="protein sequence ID" value="KAJ7623525.1"/>
    <property type="molecule type" value="Genomic_DNA"/>
</dbReference>
<feature type="compositionally biased region" description="Polar residues" evidence="5">
    <location>
        <begin position="536"/>
        <end position="554"/>
    </location>
</feature>
<keyword evidence="2" id="KW-0677">Repeat</keyword>
<evidence type="ECO:0000256" key="1">
    <source>
        <dbReference type="ARBA" id="ARBA00004370"/>
    </source>
</evidence>
<keyword evidence="3" id="KW-0472">Membrane</keyword>
<dbReference type="Pfam" id="PF15902">
    <property type="entry name" value="Sortilin-Vps10"/>
    <property type="match status" value="1"/>
</dbReference>
<organism evidence="8 9">
    <name type="scientific">Roridomyces roridus</name>
    <dbReference type="NCBI Taxonomy" id="1738132"/>
    <lineage>
        <taxon>Eukaryota</taxon>
        <taxon>Fungi</taxon>
        <taxon>Dikarya</taxon>
        <taxon>Basidiomycota</taxon>
        <taxon>Agaricomycotina</taxon>
        <taxon>Agaricomycetes</taxon>
        <taxon>Agaricomycetidae</taxon>
        <taxon>Agaricales</taxon>
        <taxon>Marasmiineae</taxon>
        <taxon>Mycenaceae</taxon>
        <taxon>Roridomyces</taxon>
    </lineage>
</organism>
<evidence type="ECO:0000313" key="9">
    <source>
        <dbReference type="Proteomes" id="UP001221142"/>
    </source>
</evidence>
<dbReference type="GO" id="GO:0006623">
    <property type="term" value="P:protein targeting to vacuole"/>
    <property type="evidence" value="ECO:0007669"/>
    <property type="project" value="TreeGrafter"/>
</dbReference>
<dbReference type="SUPFAM" id="SSF110296">
    <property type="entry name" value="Oligoxyloglucan reducing end-specific cellobiohydrolase"/>
    <property type="match status" value="1"/>
</dbReference>